<dbReference type="PANTHER" id="PTHR21192">
    <property type="entry name" value="NUCLEAR PROTEIN E3-3"/>
    <property type="match status" value="1"/>
</dbReference>
<name>A0ABY8C6F7_9GAMM</name>
<reference evidence="1 2" key="1">
    <citation type="submission" date="2022-06" db="EMBL/GenBank/DDBJ databases">
        <title>Thiomicrohabdus sp. nov, an obligately chemolithoautotrophic, sulfur-oxidizing bacterium isolated from beach of Guanyin Mountain. Amoy.</title>
        <authorList>
            <person name="Zhu H."/>
        </authorList>
    </citation>
    <scope>NUCLEOTIDE SEQUENCE [LARGE SCALE GENOMIC DNA]</scope>
    <source>
        <strain evidence="1 2">XGS-01</strain>
    </source>
</reference>
<sequence>MKFTEHRDSNVYAVKRYEPGRVKVNNLEFTDSFYITQNTYDNNWPCQSIETISTELLDILLSEKPEVIVLGTGESQHFPEPKYFSYCAAQGVGLEVMANDAACRTYNVLTTEDRDIVLALIMNKA</sequence>
<organism evidence="1 2">
    <name type="scientific">Thiomicrorhabdus lithotrophica</name>
    <dbReference type="NCBI Taxonomy" id="2949997"/>
    <lineage>
        <taxon>Bacteria</taxon>
        <taxon>Pseudomonadati</taxon>
        <taxon>Pseudomonadota</taxon>
        <taxon>Gammaproteobacteria</taxon>
        <taxon>Thiotrichales</taxon>
        <taxon>Piscirickettsiaceae</taxon>
        <taxon>Thiomicrorhabdus</taxon>
    </lineage>
</organism>
<dbReference type="EMBL" id="CP102381">
    <property type="protein sequence ID" value="WEJ61544.1"/>
    <property type="molecule type" value="Genomic_DNA"/>
</dbReference>
<keyword evidence="2" id="KW-1185">Reference proteome</keyword>
<dbReference type="InterPro" id="IPR036748">
    <property type="entry name" value="MTH938-like_sf"/>
</dbReference>
<dbReference type="PANTHER" id="PTHR21192:SF2">
    <property type="entry name" value="NADH DEHYDROGENASE [UBIQUINONE] 1 ALPHA SUBCOMPLEX ASSEMBLY FACTOR 3"/>
    <property type="match status" value="1"/>
</dbReference>
<evidence type="ECO:0000313" key="1">
    <source>
        <dbReference type="EMBL" id="WEJ61544.1"/>
    </source>
</evidence>
<dbReference type="Gene3D" id="3.40.1230.10">
    <property type="entry name" value="MTH938-like"/>
    <property type="match status" value="1"/>
</dbReference>
<protein>
    <submittedName>
        <fullName evidence="1">MTH938/NDUFAF3 family protein</fullName>
    </submittedName>
</protein>
<evidence type="ECO:0000313" key="2">
    <source>
        <dbReference type="Proteomes" id="UP001222275"/>
    </source>
</evidence>
<accession>A0ABY8C6F7</accession>
<dbReference type="InterPro" id="IPR007523">
    <property type="entry name" value="NDUFAF3/AAMDC"/>
</dbReference>
<proteinExistence type="predicted"/>
<dbReference type="SUPFAM" id="SSF64076">
    <property type="entry name" value="MTH938-like"/>
    <property type="match status" value="1"/>
</dbReference>
<gene>
    <name evidence="1" type="ORF">NR989_05880</name>
</gene>
<dbReference type="Pfam" id="PF04430">
    <property type="entry name" value="DUF498"/>
    <property type="match status" value="1"/>
</dbReference>
<dbReference type="Proteomes" id="UP001222275">
    <property type="component" value="Chromosome"/>
</dbReference>
<dbReference type="RefSeq" id="WP_275593803.1">
    <property type="nucleotide sequence ID" value="NZ_CP102381.1"/>
</dbReference>